<dbReference type="InterPro" id="IPR019243">
    <property type="entry name" value="DUF2202"/>
</dbReference>
<name>B1ZS45_OPITP</name>
<dbReference type="SUPFAM" id="SSF47240">
    <property type="entry name" value="Ferritin-like"/>
    <property type="match status" value="1"/>
</dbReference>
<evidence type="ECO:0000256" key="2">
    <source>
        <dbReference type="SAM" id="SignalP"/>
    </source>
</evidence>
<feature type="region of interest" description="Disordered" evidence="1">
    <location>
        <begin position="26"/>
        <end position="74"/>
    </location>
</feature>
<sequence length="256" mass="26713">MMKTRLLVFLLLPVIANAAPARFGAQGTAGGQGAAGNAAEPGTQLCDGTGNGPGAGLGMRAGTGPAQRRGGGAGLCQQQGTCPLTTITPVVPTTLPGAELIYAVEEERVARDLYLTAAERWSLRVFERIARSEAQHEAAVTQLAGSVAVTLPVAARGVYATPELQKLYTDSLVLVNESEVAALRVGALVEESDIAELRRLAGVATDDGTRAVLAHMEQASTRHLNAFVRSLARFGESYQPQVLAVEDFVALIVPRG</sequence>
<reference evidence="4 5" key="1">
    <citation type="journal article" date="2011" name="J. Bacteriol.">
        <title>Genome sequence of the verrucomicrobium Opitutus terrae PB90-1, an abundant inhabitant of rice paddy soil ecosystems.</title>
        <authorList>
            <person name="van Passel M.W."/>
            <person name="Kant R."/>
            <person name="Palva A."/>
            <person name="Copeland A."/>
            <person name="Lucas S."/>
            <person name="Lapidus A."/>
            <person name="Glavina del Rio T."/>
            <person name="Pitluck S."/>
            <person name="Goltsman E."/>
            <person name="Clum A."/>
            <person name="Sun H."/>
            <person name="Schmutz J."/>
            <person name="Larimer F.W."/>
            <person name="Land M.L."/>
            <person name="Hauser L."/>
            <person name="Kyrpides N."/>
            <person name="Mikhailova N."/>
            <person name="Richardson P.P."/>
            <person name="Janssen P.H."/>
            <person name="de Vos W.M."/>
            <person name="Smidt H."/>
        </authorList>
    </citation>
    <scope>NUCLEOTIDE SEQUENCE [LARGE SCALE GENOMIC DNA]</scope>
    <source>
        <strain evidence="5">DSM 11246 / JCM 15787 / PB90-1</strain>
    </source>
</reference>
<feature type="chain" id="PRO_5002774503" description="DUF2202 domain-containing protein" evidence="2">
    <location>
        <begin position="19"/>
        <end position="256"/>
    </location>
</feature>
<dbReference type="CDD" id="cd01048">
    <property type="entry name" value="Ferritin_like_AB2"/>
    <property type="match status" value="1"/>
</dbReference>
<organism evidence="4 5">
    <name type="scientific">Opitutus terrae (strain DSM 11246 / JCM 15787 / PB90-1)</name>
    <dbReference type="NCBI Taxonomy" id="452637"/>
    <lineage>
        <taxon>Bacteria</taxon>
        <taxon>Pseudomonadati</taxon>
        <taxon>Verrucomicrobiota</taxon>
        <taxon>Opitutia</taxon>
        <taxon>Opitutales</taxon>
        <taxon>Opitutaceae</taxon>
        <taxon>Opitutus</taxon>
    </lineage>
</organism>
<dbReference type="Pfam" id="PF09968">
    <property type="entry name" value="DUF2202"/>
    <property type="match status" value="1"/>
</dbReference>
<feature type="domain" description="DUF2202" evidence="3">
    <location>
        <begin position="100"/>
        <end position="250"/>
    </location>
</feature>
<evidence type="ECO:0000256" key="1">
    <source>
        <dbReference type="SAM" id="MobiDB-lite"/>
    </source>
</evidence>
<feature type="compositionally biased region" description="Gly residues" evidence="1">
    <location>
        <begin position="49"/>
        <end position="61"/>
    </location>
</feature>
<gene>
    <name evidence="4" type="ordered locus">Oter_1436</name>
</gene>
<feature type="signal peptide" evidence="2">
    <location>
        <begin position="1"/>
        <end position="18"/>
    </location>
</feature>
<dbReference type="InterPro" id="IPR009078">
    <property type="entry name" value="Ferritin-like_SF"/>
</dbReference>
<dbReference type="AlphaFoldDB" id="B1ZS45"/>
<evidence type="ECO:0000259" key="3">
    <source>
        <dbReference type="Pfam" id="PF09968"/>
    </source>
</evidence>
<keyword evidence="2" id="KW-0732">Signal</keyword>
<dbReference type="Proteomes" id="UP000007013">
    <property type="component" value="Chromosome"/>
</dbReference>
<accession>B1ZS45</accession>
<dbReference type="eggNOG" id="COG4902">
    <property type="taxonomic scope" value="Bacteria"/>
</dbReference>
<dbReference type="Gene3D" id="1.20.1260.10">
    <property type="match status" value="1"/>
</dbReference>
<dbReference type="EMBL" id="CP001032">
    <property type="protein sequence ID" value="ACB74721.1"/>
    <property type="molecule type" value="Genomic_DNA"/>
</dbReference>
<dbReference type="HOGENOM" id="CLU_1085200_0_0_0"/>
<evidence type="ECO:0000313" key="4">
    <source>
        <dbReference type="EMBL" id="ACB74721.1"/>
    </source>
</evidence>
<proteinExistence type="predicted"/>
<protein>
    <recommendedName>
        <fullName evidence="3">DUF2202 domain-containing protein</fullName>
    </recommendedName>
</protein>
<keyword evidence="5" id="KW-1185">Reference proteome</keyword>
<evidence type="ECO:0000313" key="5">
    <source>
        <dbReference type="Proteomes" id="UP000007013"/>
    </source>
</evidence>
<dbReference type="OrthoDB" id="9801086at2"/>
<dbReference type="KEGG" id="ote:Oter_1436"/>
<dbReference type="InterPro" id="IPR012347">
    <property type="entry name" value="Ferritin-like"/>
</dbReference>